<evidence type="ECO:0008006" key="3">
    <source>
        <dbReference type="Google" id="ProtNLM"/>
    </source>
</evidence>
<reference evidence="1" key="1">
    <citation type="submission" date="2023-01" db="EMBL/GenBank/DDBJ databases">
        <title>Comparative Genomic Analysis of the Clinically-Derived Winkia Strain NY0527 Provides Evidence into the Taxonomic Reassignment of Winkia neuii and Characterizes Their Virulence Traits.</title>
        <authorList>
            <person name="Cai X."/>
            <person name="Peng Y."/>
            <person name="Li M."/>
            <person name="Qiu Y."/>
            <person name="Wang Y."/>
            <person name="Xu L."/>
            <person name="Hou Q."/>
        </authorList>
    </citation>
    <scope>NUCLEOTIDE SEQUENCE</scope>
    <source>
        <strain evidence="1">NY0527</strain>
    </source>
</reference>
<dbReference type="Proteomes" id="UP001211044">
    <property type="component" value="Chromosome"/>
</dbReference>
<name>A0AB38XPN1_9ACTO</name>
<dbReference type="EMBL" id="CP116394">
    <property type="protein sequence ID" value="WCE46253.1"/>
    <property type="molecule type" value="Genomic_DNA"/>
</dbReference>
<evidence type="ECO:0000313" key="2">
    <source>
        <dbReference type="Proteomes" id="UP001211044"/>
    </source>
</evidence>
<dbReference type="AlphaFoldDB" id="A0AB38XPN1"/>
<sequence>MDLRPALQWLAAADPVENLVLFCKDAAVPALGKKDAGLILPGHAQDLTAPQAAQLLVQGASYLQLYPCSTCAPLPGLQAVLGELVLPFAPPERASRRPQIMDVATGLVPRRTLLPTRSDSALTISASNSWRSFEAFHDLATAHAIFRPTDFSEADALHCLRCSTCATLIEKCPANADRNFTARAAATNFRALCPACQVAAHYCPNRSVADEQGATALTSFTATQQDGEQLQPCEKCKNPHPAAEGELCRMCAYREQHPFTAAMPTEALAALPEDVRRQLRGI</sequence>
<dbReference type="RefSeq" id="WP_004806809.1">
    <property type="nucleotide sequence ID" value="NZ_CP116394.1"/>
</dbReference>
<evidence type="ECO:0000313" key="1">
    <source>
        <dbReference type="EMBL" id="WCE46253.1"/>
    </source>
</evidence>
<accession>A0AB38XPN1</accession>
<protein>
    <recommendedName>
        <fullName evidence="3">4Fe-4S ferredoxin-type domain-containing protein</fullName>
    </recommendedName>
</protein>
<gene>
    <name evidence="1" type="ORF">PIG85_01000</name>
</gene>
<dbReference type="KEGG" id="wne:PIG85_01000"/>
<organism evidence="1 2">
    <name type="scientific">Winkia neuii subsp. anitrata</name>
    <dbReference type="NCBI Taxonomy" id="29318"/>
    <lineage>
        <taxon>Bacteria</taxon>
        <taxon>Bacillati</taxon>
        <taxon>Actinomycetota</taxon>
        <taxon>Actinomycetes</taxon>
        <taxon>Actinomycetales</taxon>
        <taxon>Actinomycetaceae</taxon>
        <taxon>Winkia</taxon>
    </lineage>
</organism>
<proteinExistence type="predicted"/>